<dbReference type="Proteomes" id="UP000585507">
    <property type="component" value="Unassembled WGS sequence"/>
</dbReference>
<proteinExistence type="inferred from homology"/>
<dbReference type="GO" id="GO:0005886">
    <property type="term" value="C:plasma membrane"/>
    <property type="evidence" value="ECO:0007669"/>
    <property type="project" value="UniProtKB-SubCell"/>
</dbReference>
<dbReference type="AlphaFoldDB" id="A0A7W8X866"/>
<dbReference type="NCBIfam" id="TIGR00697">
    <property type="entry name" value="queuosine precursor transporter"/>
    <property type="match status" value="1"/>
</dbReference>
<dbReference type="Pfam" id="PF02592">
    <property type="entry name" value="Vut_1"/>
    <property type="match status" value="1"/>
</dbReference>
<dbReference type="RefSeq" id="WP_018327786.1">
    <property type="nucleotide sequence ID" value="NZ_JACHBK010000004.1"/>
</dbReference>
<feature type="transmembrane region" description="Helical" evidence="1">
    <location>
        <begin position="41"/>
        <end position="59"/>
    </location>
</feature>
<comment type="subcellular location">
    <subcellularLocation>
        <location evidence="1">Cell inner membrane</location>
        <topology evidence="1">Multi-pass membrane protein</topology>
    </subcellularLocation>
</comment>
<keyword evidence="1" id="KW-0997">Cell inner membrane</keyword>
<dbReference type="InterPro" id="IPR003744">
    <property type="entry name" value="YhhQ"/>
</dbReference>
<keyword evidence="1" id="KW-1133">Transmembrane helix</keyword>
<sequence>MLTNRTFLVYVALMTAVVVASNFLVQYPLPGSIAGMQLGDLLTWGAFSYPIAFLVTDLTNRQFGPRTARKVVIAGFAVAILLSVLIATPRIAIASGSAFLLGQFLDISVFNRLRAQSWWRAPLIGSLFGSFLDTAIFFSFAFASFFVFFGPNDPFALENAPILGVMAAEAPRWISWALGDLGVKILVGLTMLLPYGALMSIIKPMPALKASARA</sequence>
<feature type="transmembrane region" description="Helical" evidence="1">
    <location>
        <begin position="93"/>
        <end position="111"/>
    </location>
</feature>
<dbReference type="PANTHER" id="PTHR34300">
    <property type="entry name" value="QUEUOSINE PRECURSOR TRANSPORTER-RELATED"/>
    <property type="match status" value="1"/>
</dbReference>
<reference evidence="2 3" key="1">
    <citation type="submission" date="2020-08" db="EMBL/GenBank/DDBJ databases">
        <title>Genomic Encyclopedia of Type Strains, Phase IV (KMG-V): Genome sequencing to study the core and pangenomes of soil and plant-associated prokaryotes.</title>
        <authorList>
            <person name="Whitman W."/>
        </authorList>
    </citation>
    <scope>NUCLEOTIDE SEQUENCE [LARGE SCALE GENOMIC DNA]</scope>
    <source>
        <strain evidence="2 3">SEMIA 4084</strain>
    </source>
</reference>
<dbReference type="EMBL" id="JACHBK010000004">
    <property type="protein sequence ID" value="MBB5535217.1"/>
    <property type="molecule type" value="Genomic_DNA"/>
</dbReference>
<comment type="caution">
    <text evidence="2">The sequence shown here is derived from an EMBL/GenBank/DDBJ whole genome shotgun (WGS) entry which is preliminary data.</text>
</comment>
<evidence type="ECO:0000256" key="1">
    <source>
        <dbReference type="HAMAP-Rule" id="MF_02088"/>
    </source>
</evidence>
<evidence type="ECO:0000313" key="3">
    <source>
        <dbReference type="Proteomes" id="UP000585507"/>
    </source>
</evidence>
<accession>A0A7W8X866</accession>
<protein>
    <recommendedName>
        <fullName evidence="1">Probable queuosine precursor transporter</fullName>
        <shortName evidence="1">Q precursor transporter</shortName>
    </recommendedName>
</protein>
<gene>
    <name evidence="2" type="ORF">GGD55_001911</name>
</gene>
<feature type="transmembrane region" description="Helical" evidence="1">
    <location>
        <begin position="123"/>
        <end position="149"/>
    </location>
</feature>
<dbReference type="GO" id="GO:0022857">
    <property type="term" value="F:transmembrane transporter activity"/>
    <property type="evidence" value="ECO:0007669"/>
    <property type="project" value="UniProtKB-UniRule"/>
</dbReference>
<feature type="transmembrane region" description="Helical" evidence="1">
    <location>
        <begin position="7"/>
        <end position="29"/>
    </location>
</feature>
<name>A0A7W8X866_9HYPH</name>
<comment type="function">
    <text evidence="1">Involved in the import of queuosine (Q) precursors, required for Q precursor salvage.</text>
</comment>
<keyword evidence="1" id="KW-0472">Membrane</keyword>
<dbReference type="PANTHER" id="PTHR34300:SF1">
    <property type="entry name" value="QUEUOSINE PRECURSOR TRANSPORTER"/>
    <property type="match status" value="1"/>
</dbReference>
<comment type="similarity">
    <text evidence="1">Belongs to the vitamin uptake transporter (VUT/ECF) (TC 2.A.88) family. Q precursor transporter subfamily.</text>
</comment>
<feature type="transmembrane region" description="Helical" evidence="1">
    <location>
        <begin position="71"/>
        <end position="87"/>
    </location>
</feature>
<keyword evidence="1" id="KW-0812">Transmembrane</keyword>
<dbReference type="HAMAP" id="MF_02088">
    <property type="entry name" value="Q_prec_transport"/>
    <property type="match status" value="1"/>
</dbReference>
<organism evidence="2 3">
    <name type="scientific">Rhizobium giardinii</name>
    <dbReference type="NCBI Taxonomy" id="56731"/>
    <lineage>
        <taxon>Bacteria</taxon>
        <taxon>Pseudomonadati</taxon>
        <taxon>Pseudomonadota</taxon>
        <taxon>Alphaproteobacteria</taxon>
        <taxon>Hyphomicrobiales</taxon>
        <taxon>Rhizobiaceae</taxon>
        <taxon>Rhizobium/Agrobacterium group</taxon>
        <taxon>Rhizobium</taxon>
    </lineage>
</organism>
<keyword evidence="1" id="KW-0813">Transport</keyword>
<feature type="transmembrane region" description="Helical" evidence="1">
    <location>
        <begin position="181"/>
        <end position="202"/>
    </location>
</feature>
<evidence type="ECO:0000313" key="2">
    <source>
        <dbReference type="EMBL" id="MBB5535217.1"/>
    </source>
</evidence>
<keyword evidence="1" id="KW-1003">Cell membrane</keyword>
<keyword evidence="3" id="KW-1185">Reference proteome</keyword>